<keyword evidence="1" id="KW-1133">Transmembrane helix</keyword>
<name>A0A1H7UUP6_9BACT</name>
<dbReference type="EMBL" id="FOBB01000003">
    <property type="protein sequence ID" value="SEM00556.1"/>
    <property type="molecule type" value="Genomic_DNA"/>
</dbReference>
<evidence type="ECO:0000313" key="3">
    <source>
        <dbReference type="Proteomes" id="UP000198984"/>
    </source>
</evidence>
<dbReference type="AlphaFoldDB" id="A0A1H7UUP6"/>
<dbReference type="STRING" id="573321.SAMN04488505_103111"/>
<sequence>MRLKHVMLLPAMAGYLLLPCLYGGLFLSSYIPYHLAGKQFLVWYLVHMASGHLLLYLADRYTSLKANRLSNIFLWMTLIISVSRMCQGLYHHKPILFLCLLTGVNTLLLLLWKRNGMVA</sequence>
<feature type="transmembrane region" description="Helical" evidence="1">
    <location>
        <begin position="95"/>
        <end position="112"/>
    </location>
</feature>
<accession>A0A1H7UUP6</accession>
<feature type="transmembrane region" description="Helical" evidence="1">
    <location>
        <begin position="41"/>
        <end position="58"/>
    </location>
</feature>
<gene>
    <name evidence="2" type="ORF">SAMN04488505_103111</name>
</gene>
<proteinExistence type="predicted"/>
<evidence type="ECO:0000313" key="2">
    <source>
        <dbReference type="EMBL" id="SEM00556.1"/>
    </source>
</evidence>
<keyword evidence="1" id="KW-0812">Transmembrane</keyword>
<keyword evidence="3" id="KW-1185">Reference proteome</keyword>
<feature type="transmembrane region" description="Helical" evidence="1">
    <location>
        <begin position="70"/>
        <end position="89"/>
    </location>
</feature>
<evidence type="ECO:0000256" key="1">
    <source>
        <dbReference type="SAM" id="Phobius"/>
    </source>
</evidence>
<protein>
    <submittedName>
        <fullName evidence="2">Uncharacterized protein</fullName>
    </submittedName>
</protein>
<dbReference type="Proteomes" id="UP000198984">
    <property type="component" value="Unassembled WGS sequence"/>
</dbReference>
<feature type="transmembrane region" description="Helical" evidence="1">
    <location>
        <begin position="12"/>
        <end position="35"/>
    </location>
</feature>
<reference evidence="2 3" key="1">
    <citation type="submission" date="2016-10" db="EMBL/GenBank/DDBJ databases">
        <authorList>
            <person name="de Groot N.N."/>
        </authorList>
    </citation>
    <scope>NUCLEOTIDE SEQUENCE [LARGE SCALE GENOMIC DNA]</scope>
    <source>
        <strain evidence="2 3">DSM 21039</strain>
    </source>
</reference>
<dbReference type="OrthoDB" id="680440at2"/>
<keyword evidence="1" id="KW-0472">Membrane</keyword>
<organism evidence="2 3">
    <name type="scientific">Chitinophaga rupis</name>
    <dbReference type="NCBI Taxonomy" id="573321"/>
    <lineage>
        <taxon>Bacteria</taxon>
        <taxon>Pseudomonadati</taxon>
        <taxon>Bacteroidota</taxon>
        <taxon>Chitinophagia</taxon>
        <taxon>Chitinophagales</taxon>
        <taxon>Chitinophagaceae</taxon>
        <taxon>Chitinophaga</taxon>
    </lineage>
</organism>